<dbReference type="KEGG" id="ang:An09g02680"/>
<reference evidence="2" key="1">
    <citation type="submission" date="2025-02" db="EMBL/GenBank/DDBJ databases">
        <authorList>
            <consortium name="NCBI Genome Project"/>
        </authorList>
    </citation>
    <scope>NUCLEOTIDE SEQUENCE</scope>
</reference>
<dbReference type="AlphaFoldDB" id="A0AAJ8BR01"/>
<evidence type="ECO:0000313" key="2">
    <source>
        <dbReference type="RefSeq" id="XP_059601348.1"/>
    </source>
</evidence>
<sequence length="311" mass="33717">MVWETLAKEGQKACSSLGARGCMRQTPRSLLVSRVSPDCGIMGNQLPVPTRPPDERDQMGKTVSRREPKERVSTLLIRNHIVNHAVDPGHLPFLLVIAIVVPIDFPEAWLDSDSPAEVTSEASQDLVNRSFIMFAFWRQAWGDLGKYNAGVCDGQDFGLILCISAYAYTHSSNAAYPFSHAQSPQVHNHEFVRPSFSAGSQNGPIIPDLAGQVTLGGLSTPIVSCPRPVIAACVAVTSTVFQVVSIVPVQVPPTGTYVVSREIAVKPRFPPSPLQWVILSGQAPSSPYHAFLIWVCQEETATTPVPERAPG</sequence>
<reference evidence="2" key="2">
    <citation type="submission" date="2025-08" db="UniProtKB">
        <authorList>
            <consortium name="RefSeq"/>
        </authorList>
    </citation>
    <scope>IDENTIFICATION</scope>
</reference>
<dbReference type="GeneID" id="84591986"/>
<name>A0AAJ8BR01_ASPNG</name>
<dbReference type="VEuPathDB" id="FungiDB:An09g02680"/>
<accession>A0AAJ8BR01</accession>
<organism evidence="2">
    <name type="scientific">Aspergillus niger</name>
    <dbReference type="NCBI Taxonomy" id="5061"/>
    <lineage>
        <taxon>Eukaryota</taxon>
        <taxon>Fungi</taxon>
        <taxon>Dikarya</taxon>
        <taxon>Ascomycota</taxon>
        <taxon>Pezizomycotina</taxon>
        <taxon>Eurotiomycetes</taxon>
        <taxon>Eurotiomycetidae</taxon>
        <taxon>Eurotiales</taxon>
        <taxon>Aspergillaceae</taxon>
        <taxon>Aspergillus</taxon>
        <taxon>Aspergillus subgen. Circumdati</taxon>
    </lineage>
</organism>
<proteinExistence type="predicted"/>
<gene>
    <name evidence="2" type="ORF">An09g02680</name>
</gene>
<protein>
    <submittedName>
        <fullName evidence="2">Uncharacterized protein</fullName>
    </submittedName>
</protein>
<feature type="region of interest" description="Disordered" evidence="1">
    <location>
        <begin position="42"/>
        <end position="65"/>
    </location>
</feature>
<evidence type="ECO:0000256" key="1">
    <source>
        <dbReference type="SAM" id="MobiDB-lite"/>
    </source>
</evidence>
<feature type="compositionally biased region" description="Basic and acidic residues" evidence="1">
    <location>
        <begin position="52"/>
        <end position="65"/>
    </location>
</feature>
<dbReference type="RefSeq" id="XP_059601348.1">
    <property type="nucleotide sequence ID" value="XM_059749678.1"/>
</dbReference>